<feature type="region of interest" description="Disordered" evidence="1">
    <location>
        <begin position="148"/>
        <end position="211"/>
    </location>
</feature>
<dbReference type="Proteomes" id="UP001473063">
    <property type="component" value="Unassembled WGS sequence"/>
</dbReference>
<gene>
    <name evidence="2" type="ORF">WMO28_08800</name>
</gene>
<feature type="compositionally biased region" description="Basic and acidic residues" evidence="1">
    <location>
        <begin position="179"/>
        <end position="191"/>
    </location>
</feature>
<accession>A0ABV1BEJ3</accession>
<evidence type="ECO:0000313" key="3">
    <source>
        <dbReference type="Proteomes" id="UP001473063"/>
    </source>
</evidence>
<dbReference type="Pfam" id="PF18960">
    <property type="entry name" value="DUF5702"/>
    <property type="match status" value="1"/>
</dbReference>
<evidence type="ECO:0000256" key="1">
    <source>
        <dbReference type="SAM" id="MobiDB-lite"/>
    </source>
</evidence>
<proteinExistence type="predicted"/>
<organism evidence="2 3">
    <name type="scientific">Blautia aquisgranensis</name>
    <dbReference type="NCBI Taxonomy" id="3133153"/>
    <lineage>
        <taxon>Bacteria</taxon>
        <taxon>Bacillati</taxon>
        <taxon>Bacillota</taxon>
        <taxon>Clostridia</taxon>
        <taxon>Lachnospirales</taxon>
        <taxon>Lachnospiraceae</taxon>
        <taxon>Blautia</taxon>
    </lineage>
</organism>
<reference evidence="2 3" key="1">
    <citation type="submission" date="2024-03" db="EMBL/GenBank/DDBJ databases">
        <title>Human intestinal bacterial collection.</title>
        <authorList>
            <person name="Pauvert C."/>
            <person name="Hitch T.C.A."/>
            <person name="Clavel T."/>
        </authorList>
    </citation>
    <scope>NUCLEOTIDE SEQUENCE [LARGE SCALE GENOMIC DNA]</scope>
    <source>
        <strain evidence="2 3">CLA-JM-H16</strain>
    </source>
</reference>
<dbReference type="RefSeq" id="WP_349056715.1">
    <property type="nucleotide sequence ID" value="NZ_JBBMEJ010000009.1"/>
</dbReference>
<sequence length="494" mass="54821">MAKTVKKGSITIFLALVLSVILSLVSASIESVRMAAARTQILNSMDIGLYSLFGQYDRTLLEDYDLFALYAGGMEELDMASVYDNFESYMKPVLKQNSQKLKLVQGGFNGYQLLTDGNGEVFYQQAVKYMRETLGSQGVQNLLNRMRERQKKTDQAEQQGQQAENGGTLKSYDSAISDAAKKSEEEEKRQEQGSVNDLGNGGDVDDLTGGVNTEVKNPIPIIRKVRKMGLLDLVVPAEKGISDASINRKMMASERKLQEGMENNIQSNNSYTSGILFGQYLLNKLGNYTYPASAGLKYQVEYILGGKNSDRENLNSVAKKLLLIRQGVNMAYLIADGGKRIQIEALSLAIASSFLIPPAAVVIEAALMFCWAFAESILDVRELFAGGRVPLVKTAADWQLSLENLGELLKKLDSSRRNSAGGMSYEDYLQVMLMTKNRQQKVLRGMDMIECTIRDKGNRPHFRLDHCIVALEASADVLANKKKTFTVTRLYAYE</sequence>
<comment type="caution">
    <text evidence="2">The sequence shown here is derived from an EMBL/GenBank/DDBJ whole genome shotgun (WGS) entry which is preliminary data.</text>
</comment>
<protein>
    <submittedName>
        <fullName evidence="2">DUF5702 domain-containing protein</fullName>
    </submittedName>
</protein>
<keyword evidence="3" id="KW-1185">Reference proteome</keyword>
<name>A0ABV1BEJ3_9FIRM</name>
<dbReference type="EMBL" id="JBBMEJ010000009">
    <property type="protein sequence ID" value="MEQ2371040.1"/>
    <property type="molecule type" value="Genomic_DNA"/>
</dbReference>
<feature type="compositionally biased region" description="Low complexity" evidence="1">
    <location>
        <begin position="156"/>
        <end position="178"/>
    </location>
</feature>
<dbReference type="InterPro" id="IPR043756">
    <property type="entry name" value="DUF5702"/>
</dbReference>
<evidence type="ECO:0000313" key="2">
    <source>
        <dbReference type="EMBL" id="MEQ2371040.1"/>
    </source>
</evidence>